<dbReference type="PANTHER" id="PTHR38150:SF1">
    <property type="entry name" value="PFU DOMAIN-CONTAINING PROTEIN"/>
    <property type="match status" value="1"/>
</dbReference>
<dbReference type="EMBL" id="CAJZBQ010000062">
    <property type="protein sequence ID" value="CAG9335613.1"/>
    <property type="molecule type" value="Genomic_DNA"/>
</dbReference>
<accession>A0AAU9KD39</accession>
<feature type="compositionally biased region" description="Acidic residues" evidence="1">
    <location>
        <begin position="9"/>
        <end position="23"/>
    </location>
</feature>
<sequence length="696" mass="81069">MTSSSSSWDSDEDFSDEDLDIGEGDGVAAVSQSSPSQKPVEQSLSKTPIQAEPQALTEVQKDPEPNAKPSSPKPIETPKRKEKRLFSTSSSRVSYDSVTIPILNKDTLNRETYDLDMLFDPKVQGEAFKTLGIKKKFVNLNKLEEDGSTAIKNESGKRLLSFQNKYINDIEKNRQDLAKSEMEQCTFIPKINPNPAKNRSYDDFYLDSKKYLDEKMNKIKKVQEENEEQFKRTSEHWFNISWHESKLPWTPSFRKSTSTDEFEEKRHEKLYNLKPKETVGNQSSSKDKSFSSSQISESTDDSQVLFKPTVNKRSKEMVRDEEISDHLYNDAVRRLNKSLTMPLKLKTKIISDNSEQVLMDKLKREFDEKWKLVDIDDSNAVNYNRMLEVFRLMHFLPENKNEDEARLVALSLWKTLEKSVESVTKDSLFVVINAVMNFYQPWMEDRKNFPARINLSQSQAQNIHIKSAILYKNRNEIVNHSNLNQTFKQSFEYSFKPEISQNSQKYALKAKNKSKARDSISLSNDLYLERQKLLDKQAELKQKFDALELEKCTFNPKVLPLPKIYEEAQKSDHQNLYKEYKEKVAAEHIDKNIALYKFAPIATIHREKIQKPIEDQEIEKNKAEFTFRPKLFEREENDTIPEEQPGVKEAIERMKIGRENRDTVKKLKSRGLTMTTSQLFKSYSISTIEFDREMSL</sequence>
<protein>
    <recommendedName>
        <fullName evidence="4">EF-hand domain-containing protein</fullName>
    </recommendedName>
</protein>
<gene>
    <name evidence="2" type="ORF">BSTOLATCC_MIC64078</name>
</gene>
<reference evidence="2" key="1">
    <citation type="submission" date="2021-09" db="EMBL/GenBank/DDBJ databases">
        <authorList>
            <consortium name="AG Swart"/>
            <person name="Singh M."/>
            <person name="Singh A."/>
            <person name="Seah K."/>
            <person name="Emmerich C."/>
        </authorList>
    </citation>
    <scope>NUCLEOTIDE SEQUENCE</scope>
    <source>
        <strain evidence="2">ATCC30299</strain>
    </source>
</reference>
<feature type="region of interest" description="Disordered" evidence="1">
    <location>
        <begin position="1"/>
        <end position="88"/>
    </location>
</feature>
<proteinExistence type="predicted"/>
<dbReference type="Proteomes" id="UP001162131">
    <property type="component" value="Unassembled WGS sequence"/>
</dbReference>
<evidence type="ECO:0000313" key="3">
    <source>
        <dbReference type="Proteomes" id="UP001162131"/>
    </source>
</evidence>
<comment type="caution">
    <text evidence="2">The sequence shown here is derived from an EMBL/GenBank/DDBJ whole genome shotgun (WGS) entry which is preliminary data.</text>
</comment>
<name>A0AAU9KD39_9CILI</name>
<dbReference type="PANTHER" id="PTHR38150">
    <property type="entry name" value="EF-HAND DOMAIN-CONTAINING PROTEIN"/>
    <property type="match status" value="1"/>
</dbReference>
<organism evidence="2 3">
    <name type="scientific">Blepharisma stoltei</name>
    <dbReference type="NCBI Taxonomy" id="1481888"/>
    <lineage>
        <taxon>Eukaryota</taxon>
        <taxon>Sar</taxon>
        <taxon>Alveolata</taxon>
        <taxon>Ciliophora</taxon>
        <taxon>Postciliodesmatophora</taxon>
        <taxon>Heterotrichea</taxon>
        <taxon>Heterotrichida</taxon>
        <taxon>Blepharismidae</taxon>
        <taxon>Blepharisma</taxon>
    </lineage>
</organism>
<feature type="compositionally biased region" description="Low complexity" evidence="1">
    <location>
        <begin position="290"/>
        <end position="303"/>
    </location>
</feature>
<feature type="region of interest" description="Disordered" evidence="1">
    <location>
        <begin position="272"/>
        <end position="310"/>
    </location>
</feature>
<evidence type="ECO:0008006" key="4">
    <source>
        <dbReference type="Google" id="ProtNLM"/>
    </source>
</evidence>
<keyword evidence="3" id="KW-1185">Reference proteome</keyword>
<evidence type="ECO:0000256" key="1">
    <source>
        <dbReference type="SAM" id="MobiDB-lite"/>
    </source>
</evidence>
<evidence type="ECO:0000313" key="2">
    <source>
        <dbReference type="EMBL" id="CAG9335613.1"/>
    </source>
</evidence>
<feature type="compositionally biased region" description="Polar residues" evidence="1">
    <location>
        <begin position="30"/>
        <end position="48"/>
    </location>
</feature>
<dbReference type="AlphaFoldDB" id="A0AAU9KD39"/>